<dbReference type="InterPro" id="IPR029058">
    <property type="entry name" value="AB_hydrolase_fold"/>
</dbReference>
<evidence type="ECO:0000313" key="3">
    <source>
        <dbReference type="EMBL" id="MBP2191540.1"/>
    </source>
</evidence>
<feature type="domain" description="AB hydrolase-1" evidence="2">
    <location>
        <begin position="36"/>
        <end position="268"/>
    </location>
</feature>
<proteinExistence type="predicted"/>
<dbReference type="InterPro" id="IPR000073">
    <property type="entry name" value="AB_hydrolase_1"/>
</dbReference>
<gene>
    <name evidence="3" type="ORF">BJ987_004441</name>
</gene>
<keyword evidence="1" id="KW-0378">Hydrolase</keyword>
<dbReference type="Gene3D" id="3.40.50.1820">
    <property type="entry name" value="alpha/beta hydrolase"/>
    <property type="match status" value="1"/>
</dbReference>
<dbReference type="PRINTS" id="PR00412">
    <property type="entry name" value="EPOXHYDRLASE"/>
</dbReference>
<keyword evidence="4" id="KW-1185">Reference proteome</keyword>
<accession>A0ABS4QK92</accession>
<evidence type="ECO:0000259" key="2">
    <source>
        <dbReference type="Pfam" id="PF00561"/>
    </source>
</evidence>
<dbReference type="PANTHER" id="PTHR43329">
    <property type="entry name" value="EPOXIDE HYDROLASE"/>
    <property type="match status" value="1"/>
</dbReference>
<protein>
    <submittedName>
        <fullName evidence="3">Pimeloyl-ACP methyl ester carboxylesterase</fullName>
    </submittedName>
</protein>
<organism evidence="3 4">
    <name type="scientific">Nocardia goodfellowii</name>
    <dbReference type="NCBI Taxonomy" id="882446"/>
    <lineage>
        <taxon>Bacteria</taxon>
        <taxon>Bacillati</taxon>
        <taxon>Actinomycetota</taxon>
        <taxon>Actinomycetes</taxon>
        <taxon>Mycobacteriales</taxon>
        <taxon>Nocardiaceae</taxon>
        <taxon>Nocardia</taxon>
    </lineage>
</organism>
<dbReference type="Pfam" id="PF00561">
    <property type="entry name" value="Abhydrolase_1"/>
    <property type="match status" value="1"/>
</dbReference>
<name>A0ABS4QK92_9NOCA</name>
<dbReference type="RefSeq" id="WP_307869712.1">
    <property type="nucleotide sequence ID" value="NZ_JAGGMR010000001.1"/>
</dbReference>
<reference evidence="3 4" key="1">
    <citation type="submission" date="2021-03" db="EMBL/GenBank/DDBJ databases">
        <title>Sequencing the genomes of 1000 actinobacteria strains.</title>
        <authorList>
            <person name="Klenk H.-P."/>
        </authorList>
    </citation>
    <scope>NUCLEOTIDE SEQUENCE [LARGE SCALE GENOMIC DNA]</scope>
    <source>
        <strain evidence="3 4">DSM 45516</strain>
    </source>
</reference>
<sequence>MSTGRPSAVQVGVGDLTFDVQVDGPDSPPSAQTAALLLHGFPQSAASWRTVGRHLSASGISSYAPNQRGYSPGARPTKVGDYRLAALISDVIGLCDALELDTVHLVGHDWGAIVAWAVAATHPARVSSLTAVSVPHPAAFDHAIRLHPEQREKSAYMAMLEAEGTAELLLAQDGAALRLGFGSAVAQPIAETHIRLLSQPGAMTAALNWYRAKGTDWQHVPAVRVPTTFVWGTDDMAVTSAAADRCAEYVEGPYEFVALPGISHWVPEEVPSRLSAAIAHRIVGGQR</sequence>
<dbReference type="SUPFAM" id="SSF53474">
    <property type="entry name" value="alpha/beta-Hydrolases"/>
    <property type="match status" value="1"/>
</dbReference>
<evidence type="ECO:0000256" key="1">
    <source>
        <dbReference type="ARBA" id="ARBA00022801"/>
    </source>
</evidence>
<dbReference type="InterPro" id="IPR000639">
    <property type="entry name" value="Epox_hydrolase-like"/>
</dbReference>
<comment type="caution">
    <text evidence="3">The sequence shown here is derived from an EMBL/GenBank/DDBJ whole genome shotgun (WGS) entry which is preliminary data.</text>
</comment>
<dbReference type="EMBL" id="JAGGMR010000001">
    <property type="protein sequence ID" value="MBP2191540.1"/>
    <property type="molecule type" value="Genomic_DNA"/>
</dbReference>
<evidence type="ECO:0000313" key="4">
    <source>
        <dbReference type="Proteomes" id="UP001519325"/>
    </source>
</evidence>
<dbReference type="Proteomes" id="UP001519325">
    <property type="component" value="Unassembled WGS sequence"/>
</dbReference>